<feature type="region of interest" description="Disordered" evidence="1">
    <location>
        <begin position="1"/>
        <end position="84"/>
    </location>
</feature>
<dbReference type="EMBL" id="OOIN01000013">
    <property type="protein sequence ID" value="SPO26244.1"/>
    <property type="molecule type" value="Genomic_DNA"/>
</dbReference>
<keyword evidence="3" id="KW-1185">Reference proteome</keyword>
<evidence type="ECO:0000313" key="3">
    <source>
        <dbReference type="Proteomes" id="UP000324022"/>
    </source>
</evidence>
<protein>
    <submittedName>
        <fullName evidence="2">Uncharacterized protein</fullName>
    </submittedName>
</protein>
<sequence>MPKKKGNLKAALHGHFAQQEQKARERAAQEAARRKALSVAKSSGNGSAKRKPPSFKHAKDLPPQQETEGATFERPVIKKRKRLPQPFQRDDTILIVGEANFSFTLSLLLPPRSHPPSQILATAIRRLAGRDDVVLFGVDAGQLEKYKAVTGVSKKSSNRNLDGSDGSGDDTAHKREGGVKSGSDSHTSERLQQKDSGSDDEEDRDDDDEDADSEAEDMDDNLLASNSIDSADQAILHDTQARISAMTPFSPPSRQGSVLITLRNASPYTLWDVANLAKRLPQMLPVIASTAPALPKGVKKPTLKDLTAAGLSTHSPNNLHSKAVQATRRSRASTDTGATTFGEVSNSIRPNGRDTSTEEP</sequence>
<organism evidence="2 3">
    <name type="scientific">Ustilago trichophora</name>
    <dbReference type="NCBI Taxonomy" id="86804"/>
    <lineage>
        <taxon>Eukaryota</taxon>
        <taxon>Fungi</taxon>
        <taxon>Dikarya</taxon>
        <taxon>Basidiomycota</taxon>
        <taxon>Ustilaginomycotina</taxon>
        <taxon>Ustilaginomycetes</taxon>
        <taxon>Ustilaginales</taxon>
        <taxon>Ustilaginaceae</taxon>
        <taxon>Ustilago</taxon>
    </lineage>
</organism>
<gene>
    <name evidence="2" type="ORF">UTRI_02520</name>
</gene>
<evidence type="ECO:0000256" key="1">
    <source>
        <dbReference type="SAM" id="MobiDB-lite"/>
    </source>
</evidence>
<feature type="compositionally biased region" description="Basic and acidic residues" evidence="1">
    <location>
        <begin position="186"/>
        <end position="197"/>
    </location>
</feature>
<dbReference type="AlphaFoldDB" id="A0A5C3E6A4"/>
<feature type="compositionally biased region" description="Polar residues" evidence="1">
    <location>
        <begin position="310"/>
        <end position="320"/>
    </location>
</feature>
<reference evidence="2 3" key="1">
    <citation type="submission" date="2018-03" db="EMBL/GenBank/DDBJ databases">
        <authorList>
            <person name="Guldener U."/>
        </authorList>
    </citation>
    <scope>NUCLEOTIDE SEQUENCE [LARGE SCALE GENOMIC DNA]</scope>
    <source>
        <strain evidence="2 3">NBRC100155</strain>
    </source>
</reference>
<feature type="region of interest" description="Disordered" evidence="1">
    <location>
        <begin position="309"/>
        <end position="360"/>
    </location>
</feature>
<evidence type="ECO:0000313" key="2">
    <source>
        <dbReference type="EMBL" id="SPO26244.1"/>
    </source>
</evidence>
<feature type="compositionally biased region" description="Basic and acidic residues" evidence="1">
    <location>
        <begin position="351"/>
        <end position="360"/>
    </location>
</feature>
<dbReference type="OrthoDB" id="273345at2759"/>
<accession>A0A5C3E6A4</accession>
<proteinExistence type="predicted"/>
<feature type="compositionally biased region" description="Basic and acidic residues" evidence="1">
    <location>
        <begin position="21"/>
        <end position="33"/>
    </location>
</feature>
<name>A0A5C3E6A4_9BASI</name>
<feature type="region of interest" description="Disordered" evidence="1">
    <location>
        <begin position="150"/>
        <end position="222"/>
    </location>
</feature>
<feature type="compositionally biased region" description="Acidic residues" evidence="1">
    <location>
        <begin position="198"/>
        <end position="220"/>
    </location>
</feature>
<dbReference type="Proteomes" id="UP000324022">
    <property type="component" value="Unassembled WGS sequence"/>
</dbReference>
<feature type="compositionally biased region" description="Polar residues" evidence="1">
    <location>
        <begin position="333"/>
        <end position="349"/>
    </location>
</feature>